<dbReference type="PANTHER" id="PTHR42878:SF7">
    <property type="entry name" value="SENSOR HISTIDINE KINASE GLRK"/>
    <property type="match status" value="1"/>
</dbReference>
<feature type="domain" description="PAS" evidence="13">
    <location>
        <begin position="11"/>
        <end position="82"/>
    </location>
</feature>
<evidence type="ECO:0000256" key="8">
    <source>
        <dbReference type="ARBA" id="ARBA00022840"/>
    </source>
</evidence>
<dbReference type="STRING" id="617002.SAMN05660653_02416"/>
<dbReference type="GO" id="GO:0006355">
    <property type="term" value="P:regulation of DNA-templated transcription"/>
    <property type="evidence" value="ECO:0007669"/>
    <property type="project" value="InterPro"/>
</dbReference>
<evidence type="ECO:0000256" key="5">
    <source>
        <dbReference type="ARBA" id="ARBA00022692"/>
    </source>
</evidence>
<protein>
    <recommendedName>
        <fullName evidence="3">histidine kinase</fullName>
        <ecNumber evidence="3">2.7.13.3</ecNumber>
    </recommendedName>
</protein>
<dbReference type="GO" id="GO:0005524">
    <property type="term" value="F:ATP binding"/>
    <property type="evidence" value="ECO:0007669"/>
    <property type="project" value="UniProtKB-KW"/>
</dbReference>
<gene>
    <name evidence="14" type="ORF">SAMN05660653_02416</name>
</gene>
<dbReference type="GO" id="GO:0030295">
    <property type="term" value="F:protein kinase activator activity"/>
    <property type="evidence" value="ECO:0007669"/>
    <property type="project" value="TreeGrafter"/>
</dbReference>
<dbReference type="InterPro" id="IPR000014">
    <property type="entry name" value="PAS"/>
</dbReference>
<dbReference type="NCBIfam" id="TIGR00229">
    <property type="entry name" value="sensory_box"/>
    <property type="match status" value="1"/>
</dbReference>
<dbReference type="GO" id="GO:0016020">
    <property type="term" value="C:membrane"/>
    <property type="evidence" value="ECO:0007669"/>
    <property type="project" value="UniProtKB-SubCell"/>
</dbReference>
<dbReference type="InterPro" id="IPR013767">
    <property type="entry name" value="PAS_fold"/>
</dbReference>
<keyword evidence="10" id="KW-0902">Two-component regulatory system</keyword>
<dbReference type="PRINTS" id="PR00344">
    <property type="entry name" value="BCTRLSENSOR"/>
</dbReference>
<proteinExistence type="predicted"/>
<dbReference type="InterPro" id="IPR003594">
    <property type="entry name" value="HATPase_dom"/>
</dbReference>
<dbReference type="GO" id="GO:0007234">
    <property type="term" value="P:osmosensory signaling via phosphorelay pathway"/>
    <property type="evidence" value="ECO:0007669"/>
    <property type="project" value="TreeGrafter"/>
</dbReference>
<dbReference type="SUPFAM" id="SSF47384">
    <property type="entry name" value="Homodimeric domain of signal transducing histidine kinase"/>
    <property type="match status" value="1"/>
</dbReference>
<dbReference type="Pfam" id="PF02518">
    <property type="entry name" value="HATPase_c"/>
    <property type="match status" value="1"/>
</dbReference>
<evidence type="ECO:0000259" key="13">
    <source>
        <dbReference type="PROSITE" id="PS50112"/>
    </source>
</evidence>
<dbReference type="InterPro" id="IPR005467">
    <property type="entry name" value="His_kinase_dom"/>
</dbReference>
<dbReference type="SMART" id="SM00387">
    <property type="entry name" value="HATPase_c"/>
    <property type="match status" value="1"/>
</dbReference>
<dbReference type="CDD" id="cd00075">
    <property type="entry name" value="HATPase"/>
    <property type="match status" value="1"/>
</dbReference>
<evidence type="ECO:0000256" key="1">
    <source>
        <dbReference type="ARBA" id="ARBA00000085"/>
    </source>
</evidence>
<keyword evidence="7" id="KW-0418">Kinase</keyword>
<dbReference type="CDD" id="cd00130">
    <property type="entry name" value="PAS"/>
    <property type="match status" value="1"/>
</dbReference>
<comment type="catalytic activity">
    <reaction evidence="1">
        <text>ATP + protein L-histidine = ADP + protein N-phospho-L-histidine.</text>
        <dbReference type="EC" id="2.7.13.3"/>
    </reaction>
</comment>
<reference evidence="14 15" key="1">
    <citation type="submission" date="2016-10" db="EMBL/GenBank/DDBJ databases">
        <authorList>
            <person name="de Groot N.N."/>
        </authorList>
    </citation>
    <scope>NUCLEOTIDE SEQUENCE [LARGE SCALE GENOMIC DNA]</scope>
    <source>
        <strain evidence="14 15">ASO4-2</strain>
    </source>
</reference>
<keyword evidence="9" id="KW-1133">Transmembrane helix</keyword>
<name>A0A1G6DXD1_9BACT</name>
<evidence type="ECO:0000256" key="4">
    <source>
        <dbReference type="ARBA" id="ARBA00022679"/>
    </source>
</evidence>
<keyword evidence="11" id="KW-0472">Membrane</keyword>
<dbReference type="InterPro" id="IPR050351">
    <property type="entry name" value="BphY/WalK/GraS-like"/>
</dbReference>
<dbReference type="GO" id="GO:0000155">
    <property type="term" value="F:phosphorelay sensor kinase activity"/>
    <property type="evidence" value="ECO:0007669"/>
    <property type="project" value="InterPro"/>
</dbReference>
<dbReference type="AlphaFoldDB" id="A0A1G6DXD1"/>
<dbReference type="InterPro" id="IPR035965">
    <property type="entry name" value="PAS-like_dom_sf"/>
</dbReference>
<dbReference type="InterPro" id="IPR036097">
    <property type="entry name" value="HisK_dim/P_sf"/>
</dbReference>
<keyword evidence="5" id="KW-0812">Transmembrane</keyword>
<dbReference type="EMBL" id="FMXO01000014">
    <property type="protein sequence ID" value="SDB49435.1"/>
    <property type="molecule type" value="Genomic_DNA"/>
</dbReference>
<organism evidence="14 15">
    <name type="scientific">Desulfonatronum thiosulfatophilum</name>
    <dbReference type="NCBI Taxonomy" id="617002"/>
    <lineage>
        <taxon>Bacteria</taxon>
        <taxon>Pseudomonadati</taxon>
        <taxon>Thermodesulfobacteriota</taxon>
        <taxon>Desulfovibrionia</taxon>
        <taxon>Desulfovibrionales</taxon>
        <taxon>Desulfonatronaceae</taxon>
        <taxon>Desulfonatronum</taxon>
    </lineage>
</organism>
<keyword evidence="4" id="KW-0808">Transferase</keyword>
<sequence length="371" mass="41989">MPTLLPDQIDYPHLLQQFLESLPHAAFICSADGTILYANSEAQTTFGHVPNWFCDRSLSIFFLPEDTEIFCRNLLRLAWNKGAVNEEAMLLRRNGTRFMAMIHLRKYDHEAQPLLLLHVQDIDRQKQMENVLQELGYQDLLRVANGVGHEIRNPLLIIGGYLRKMYASCKATDEDDASYRCIVDNLRKIENIVRKIEFFTHPPKPALNSTSTEQVVEASVASLAREMRAAEVRCSIDVEPMQLLMDQGLITKVVCILLENALEILPRGGEIRVTGHCRSSWYVFSVQDNGPGIPEEHLPSIFHPFFSTKPQGAGIDLAILKRIIDNHDGQAHVLSKPGQGARFDIFLPLERRRSIRLTSIEPDQQSASAQP</sequence>
<dbReference type="Proteomes" id="UP000198771">
    <property type="component" value="Unassembled WGS sequence"/>
</dbReference>
<feature type="domain" description="Histidine kinase" evidence="12">
    <location>
        <begin position="146"/>
        <end position="351"/>
    </location>
</feature>
<evidence type="ECO:0000256" key="9">
    <source>
        <dbReference type="ARBA" id="ARBA00022989"/>
    </source>
</evidence>
<dbReference type="OrthoDB" id="5448087at2"/>
<dbReference type="GO" id="GO:0000156">
    <property type="term" value="F:phosphorelay response regulator activity"/>
    <property type="evidence" value="ECO:0007669"/>
    <property type="project" value="TreeGrafter"/>
</dbReference>
<dbReference type="InterPro" id="IPR004358">
    <property type="entry name" value="Sig_transdc_His_kin-like_C"/>
</dbReference>
<evidence type="ECO:0000256" key="11">
    <source>
        <dbReference type="ARBA" id="ARBA00023136"/>
    </source>
</evidence>
<evidence type="ECO:0000313" key="14">
    <source>
        <dbReference type="EMBL" id="SDB49435.1"/>
    </source>
</evidence>
<dbReference type="RefSeq" id="WP_161946321.1">
    <property type="nucleotide sequence ID" value="NZ_FMXO01000014.1"/>
</dbReference>
<dbReference type="EC" id="2.7.13.3" evidence="3"/>
<dbReference type="InterPro" id="IPR036890">
    <property type="entry name" value="HATPase_C_sf"/>
</dbReference>
<dbReference type="Gene3D" id="3.30.450.20">
    <property type="entry name" value="PAS domain"/>
    <property type="match status" value="1"/>
</dbReference>
<dbReference type="Gene3D" id="1.10.287.130">
    <property type="match status" value="1"/>
</dbReference>
<dbReference type="Gene3D" id="3.30.565.10">
    <property type="entry name" value="Histidine kinase-like ATPase, C-terminal domain"/>
    <property type="match status" value="1"/>
</dbReference>
<dbReference type="SUPFAM" id="SSF55874">
    <property type="entry name" value="ATPase domain of HSP90 chaperone/DNA topoisomerase II/histidine kinase"/>
    <property type="match status" value="1"/>
</dbReference>
<evidence type="ECO:0000256" key="3">
    <source>
        <dbReference type="ARBA" id="ARBA00012438"/>
    </source>
</evidence>
<evidence type="ECO:0000256" key="6">
    <source>
        <dbReference type="ARBA" id="ARBA00022741"/>
    </source>
</evidence>
<evidence type="ECO:0000313" key="15">
    <source>
        <dbReference type="Proteomes" id="UP000198771"/>
    </source>
</evidence>
<dbReference type="PROSITE" id="PS50112">
    <property type="entry name" value="PAS"/>
    <property type="match status" value="1"/>
</dbReference>
<keyword evidence="6" id="KW-0547">Nucleotide-binding</keyword>
<comment type="subcellular location">
    <subcellularLocation>
        <location evidence="2">Membrane</location>
        <topology evidence="2">Multi-pass membrane protein</topology>
    </subcellularLocation>
</comment>
<dbReference type="PANTHER" id="PTHR42878">
    <property type="entry name" value="TWO-COMPONENT HISTIDINE KINASE"/>
    <property type="match status" value="1"/>
</dbReference>
<dbReference type="PROSITE" id="PS50109">
    <property type="entry name" value="HIS_KIN"/>
    <property type="match status" value="1"/>
</dbReference>
<dbReference type="SMART" id="SM00091">
    <property type="entry name" value="PAS"/>
    <property type="match status" value="1"/>
</dbReference>
<evidence type="ECO:0000256" key="2">
    <source>
        <dbReference type="ARBA" id="ARBA00004141"/>
    </source>
</evidence>
<dbReference type="Pfam" id="PF00989">
    <property type="entry name" value="PAS"/>
    <property type="match status" value="1"/>
</dbReference>
<evidence type="ECO:0000256" key="7">
    <source>
        <dbReference type="ARBA" id="ARBA00022777"/>
    </source>
</evidence>
<keyword evidence="8" id="KW-0067">ATP-binding</keyword>
<keyword evidence="15" id="KW-1185">Reference proteome</keyword>
<evidence type="ECO:0000256" key="10">
    <source>
        <dbReference type="ARBA" id="ARBA00023012"/>
    </source>
</evidence>
<dbReference type="SUPFAM" id="SSF55785">
    <property type="entry name" value="PYP-like sensor domain (PAS domain)"/>
    <property type="match status" value="1"/>
</dbReference>
<accession>A0A1G6DXD1</accession>
<evidence type="ECO:0000259" key="12">
    <source>
        <dbReference type="PROSITE" id="PS50109"/>
    </source>
</evidence>